<reference evidence="2 3" key="1">
    <citation type="submission" date="2016-10" db="EMBL/GenBank/DDBJ databases">
        <authorList>
            <person name="de Groot N.N."/>
        </authorList>
    </citation>
    <scope>NUCLEOTIDE SEQUENCE [LARGE SCALE GENOMIC DNA]</scope>
    <source>
        <strain evidence="2 3">CPCC 202699</strain>
    </source>
</reference>
<keyword evidence="1" id="KW-0472">Membrane</keyword>
<feature type="transmembrane region" description="Helical" evidence="1">
    <location>
        <begin position="12"/>
        <end position="33"/>
    </location>
</feature>
<accession>A0A1H2ZRF0</accession>
<feature type="transmembrane region" description="Helical" evidence="1">
    <location>
        <begin position="78"/>
        <end position="99"/>
    </location>
</feature>
<name>A0A1H2ZRF0_9PSEU</name>
<keyword evidence="1" id="KW-1133">Transmembrane helix</keyword>
<dbReference type="STRING" id="589385.SAMN05421504_102643"/>
<evidence type="ECO:0000313" key="2">
    <source>
        <dbReference type="EMBL" id="SDX20132.1"/>
    </source>
</evidence>
<dbReference type="Proteomes" id="UP000199515">
    <property type="component" value="Unassembled WGS sequence"/>
</dbReference>
<keyword evidence="3" id="KW-1185">Reference proteome</keyword>
<evidence type="ECO:0000256" key="1">
    <source>
        <dbReference type="SAM" id="Phobius"/>
    </source>
</evidence>
<keyword evidence="1" id="KW-0812">Transmembrane</keyword>
<dbReference type="AlphaFoldDB" id="A0A1H2ZRF0"/>
<sequence length="104" mass="10426">MEQSETQRKAPGKAVGVLVGLTAFAIPILIQIAGVDPAGVVGSSIFELLAVVGLGVLALGIGLMGLTLQWKKFGAGLAWAGVLGLVALAASVAVLAYALSHLTF</sequence>
<proteinExistence type="predicted"/>
<protein>
    <submittedName>
        <fullName evidence="2">Uncharacterized protein</fullName>
    </submittedName>
</protein>
<gene>
    <name evidence="2" type="ORF">SAMN05421504_102643</name>
</gene>
<evidence type="ECO:0000313" key="3">
    <source>
        <dbReference type="Proteomes" id="UP000199515"/>
    </source>
</evidence>
<organism evidence="2 3">
    <name type="scientific">Amycolatopsis xylanica</name>
    <dbReference type="NCBI Taxonomy" id="589385"/>
    <lineage>
        <taxon>Bacteria</taxon>
        <taxon>Bacillati</taxon>
        <taxon>Actinomycetota</taxon>
        <taxon>Actinomycetes</taxon>
        <taxon>Pseudonocardiales</taxon>
        <taxon>Pseudonocardiaceae</taxon>
        <taxon>Amycolatopsis</taxon>
    </lineage>
</organism>
<dbReference type="EMBL" id="FNON01000002">
    <property type="protein sequence ID" value="SDX20132.1"/>
    <property type="molecule type" value="Genomic_DNA"/>
</dbReference>
<dbReference type="RefSeq" id="WP_091288503.1">
    <property type="nucleotide sequence ID" value="NZ_FNON01000002.1"/>
</dbReference>
<feature type="transmembrane region" description="Helical" evidence="1">
    <location>
        <begin position="45"/>
        <end position="66"/>
    </location>
</feature>